<dbReference type="EMBL" id="VSSQ01007780">
    <property type="protein sequence ID" value="MPM36950.1"/>
    <property type="molecule type" value="Genomic_DNA"/>
</dbReference>
<dbReference type="Gene3D" id="3.10.450.590">
    <property type="match status" value="1"/>
</dbReference>
<reference evidence="2" key="1">
    <citation type="submission" date="2019-08" db="EMBL/GenBank/DDBJ databases">
        <authorList>
            <person name="Kucharzyk K."/>
            <person name="Murdoch R.W."/>
            <person name="Higgins S."/>
            <person name="Loffler F."/>
        </authorList>
    </citation>
    <scope>NUCLEOTIDE SEQUENCE</scope>
</reference>
<evidence type="ECO:0000313" key="2">
    <source>
        <dbReference type="EMBL" id="MPM36950.1"/>
    </source>
</evidence>
<protein>
    <recommendedName>
        <fullName evidence="1">DUF3887 domain-containing protein</fullName>
    </recommendedName>
</protein>
<accession>A0A644Z7V2</accession>
<dbReference type="PROSITE" id="PS51257">
    <property type="entry name" value="PROKAR_LIPOPROTEIN"/>
    <property type="match status" value="1"/>
</dbReference>
<name>A0A644Z7V2_9ZZZZ</name>
<feature type="domain" description="DUF3887" evidence="1">
    <location>
        <begin position="42"/>
        <end position="137"/>
    </location>
</feature>
<gene>
    <name evidence="2" type="ORF">SDC9_83554</name>
</gene>
<dbReference type="Pfam" id="PF13026">
    <property type="entry name" value="DUF3887"/>
    <property type="match status" value="1"/>
</dbReference>
<proteinExistence type="predicted"/>
<evidence type="ECO:0000259" key="1">
    <source>
        <dbReference type="Pfam" id="PF13026"/>
    </source>
</evidence>
<dbReference type="InterPro" id="IPR024981">
    <property type="entry name" value="DUF3887"/>
</dbReference>
<dbReference type="AlphaFoldDB" id="A0A644Z7V2"/>
<organism evidence="2">
    <name type="scientific">bioreactor metagenome</name>
    <dbReference type="NCBI Taxonomy" id="1076179"/>
    <lineage>
        <taxon>unclassified sequences</taxon>
        <taxon>metagenomes</taxon>
        <taxon>ecological metagenomes</taxon>
    </lineage>
</organism>
<sequence>MKQNYRRIVVALLALALSVGLFACAGKPLPAGFDADEVGTSAEEVVGLATMGDYDSVVSLLRCDLQGTITADQLKEGWAPIYEKAGAFDSITKTTFSGTKDSTTGEEYAVAQVLVKHENASLLYTLSFDQDLALVGLYLK</sequence>
<comment type="caution">
    <text evidence="2">The sequence shown here is derived from an EMBL/GenBank/DDBJ whole genome shotgun (WGS) entry which is preliminary data.</text>
</comment>